<proteinExistence type="inferred from homology"/>
<accession>A0ABW4R0F5</accession>
<evidence type="ECO:0000256" key="4">
    <source>
        <dbReference type="ARBA" id="ARBA00022692"/>
    </source>
</evidence>
<keyword evidence="3 7" id="KW-1134">Transmembrane beta strand</keyword>
<dbReference type="NCBIfam" id="TIGR04057">
    <property type="entry name" value="SusC_RagA_signa"/>
    <property type="match status" value="1"/>
</dbReference>
<dbReference type="PROSITE" id="PS52016">
    <property type="entry name" value="TONB_DEPENDENT_REC_3"/>
    <property type="match status" value="1"/>
</dbReference>
<feature type="signal peptide" evidence="8">
    <location>
        <begin position="1"/>
        <end position="34"/>
    </location>
</feature>
<keyword evidence="6 7" id="KW-0998">Cell outer membrane</keyword>
<evidence type="ECO:0000256" key="2">
    <source>
        <dbReference type="ARBA" id="ARBA00022448"/>
    </source>
</evidence>
<dbReference type="Gene3D" id="2.170.130.10">
    <property type="entry name" value="TonB-dependent receptor, plug domain"/>
    <property type="match status" value="1"/>
</dbReference>
<reference evidence="11" key="1">
    <citation type="journal article" date="2019" name="Int. J. Syst. Evol. Microbiol.">
        <title>The Global Catalogue of Microorganisms (GCM) 10K type strain sequencing project: providing services to taxonomists for standard genome sequencing and annotation.</title>
        <authorList>
            <consortium name="The Broad Institute Genomics Platform"/>
            <consortium name="The Broad Institute Genome Sequencing Center for Infectious Disease"/>
            <person name="Wu L."/>
            <person name="Ma J."/>
        </authorList>
    </citation>
    <scope>NUCLEOTIDE SEQUENCE [LARGE SCALE GENOMIC DNA]</scope>
    <source>
        <strain evidence="11">CGMCC 1.15795</strain>
    </source>
</reference>
<dbReference type="Gene3D" id="3.55.50.30">
    <property type="match status" value="1"/>
</dbReference>
<dbReference type="Gene3D" id="2.40.170.20">
    <property type="entry name" value="TonB-dependent receptor, beta-barrel domain"/>
    <property type="match status" value="1"/>
</dbReference>
<keyword evidence="2 7" id="KW-0813">Transport</keyword>
<evidence type="ECO:0000256" key="8">
    <source>
        <dbReference type="SAM" id="SignalP"/>
    </source>
</evidence>
<evidence type="ECO:0000256" key="7">
    <source>
        <dbReference type="PROSITE-ProRule" id="PRU01360"/>
    </source>
</evidence>
<dbReference type="SUPFAM" id="SSF56935">
    <property type="entry name" value="Porins"/>
    <property type="match status" value="1"/>
</dbReference>
<dbReference type="InterPro" id="IPR023996">
    <property type="entry name" value="TonB-dep_OMP_SusC/RagA"/>
</dbReference>
<dbReference type="InterPro" id="IPR012910">
    <property type="entry name" value="Plug_dom"/>
</dbReference>
<comment type="similarity">
    <text evidence="7">Belongs to the TonB-dependent receptor family.</text>
</comment>
<feature type="domain" description="TonB-dependent receptor plug" evidence="9">
    <location>
        <begin position="224"/>
        <end position="328"/>
    </location>
</feature>
<comment type="caution">
    <text evidence="10">The sequence shown here is derived from an EMBL/GenBank/DDBJ whole genome shotgun (WGS) entry which is preliminary data.</text>
</comment>
<dbReference type="InterPro" id="IPR039426">
    <property type="entry name" value="TonB-dep_rcpt-like"/>
</dbReference>
<evidence type="ECO:0000313" key="10">
    <source>
        <dbReference type="EMBL" id="MFD1875100.1"/>
    </source>
</evidence>
<dbReference type="SUPFAM" id="SSF49464">
    <property type="entry name" value="Carboxypeptidase regulatory domain-like"/>
    <property type="match status" value="1"/>
</dbReference>
<organism evidence="10 11">
    <name type="scientific">Hymenobacter bucti</name>
    <dbReference type="NCBI Taxonomy" id="1844114"/>
    <lineage>
        <taxon>Bacteria</taxon>
        <taxon>Pseudomonadati</taxon>
        <taxon>Bacteroidota</taxon>
        <taxon>Cytophagia</taxon>
        <taxon>Cytophagales</taxon>
        <taxon>Hymenobacteraceae</taxon>
        <taxon>Hymenobacter</taxon>
    </lineage>
</organism>
<dbReference type="InterPro" id="IPR023997">
    <property type="entry name" value="TonB-dep_OMP_SusC/RagA_CS"/>
</dbReference>
<dbReference type="EMBL" id="JBHUFD010000018">
    <property type="protein sequence ID" value="MFD1875100.1"/>
    <property type="molecule type" value="Genomic_DNA"/>
</dbReference>
<dbReference type="Pfam" id="PF07715">
    <property type="entry name" value="Plug"/>
    <property type="match status" value="1"/>
</dbReference>
<dbReference type="InterPro" id="IPR008969">
    <property type="entry name" value="CarboxyPept-like_regulatory"/>
</dbReference>
<dbReference type="InterPro" id="IPR036942">
    <property type="entry name" value="Beta-barrel_TonB_sf"/>
</dbReference>
<dbReference type="Pfam" id="PF13715">
    <property type="entry name" value="CarbopepD_reg_2"/>
    <property type="match status" value="1"/>
</dbReference>
<dbReference type="InterPro" id="IPR037066">
    <property type="entry name" value="Plug_dom_sf"/>
</dbReference>
<evidence type="ECO:0000256" key="1">
    <source>
        <dbReference type="ARBA" id="ARBA00004571"/>
    </source>
</evidence>
<feature type="chain" id="PRO_5047226963" evidence="8">
    <location>
        <begin position="35"/>
        <end position="1128"/>
    </location>
</feature>
<evidence type="ECO:0000313" key="11">
    <source>
        <dbReference type="Proteomes" id="UP001597197"/>
    </source>
</evidence>
<evidence type="ECO:0000256" key="3">
    <source>
        <dbReference type="ARBA" id="ARBA00022452"/>
    </source>
</evidence>
<gene>
    <name evidence="10" type="ORF">ACFSDX_21880</name>
</gene>
<keyword evidence="5 7" id="KW-0472">Membrane</keyword>
<keyword evidence="8" id="KW-0732">Signal</keyword>
<evidence type="ECO:0000256" key="5">
    <source>
        <dbReference type="ARBA" id="ARBA00023136"/>
    </source>
</evidence>
<dbReference type="Gene3D" id="2.60.40.1120">
    <property type="entry name" value="Carboxypeptidase-like, regulatory domain"/>
    <property type="match status" value="1"/>
</dbReference>
<evidence type="ECO:0000259" key="9">
    <source>
        <dbReference type="Pfam" id="PF07715"/>
    </source>
</evidence>
<evidence type="ECO:0000256" key="6">
    <source>
        <dbReference type="ARBA" id="ARBA00023237"/>
    </source>
</evidence>
<dbReference type="Proteomes" id="UP001597197">
    <property type="component" value="Unassembled WGS sequence"/>
</dbReference>
<sequence>MKNTTTQPGGHAARLALLTAGALLLQAPGSAAFAQVLALAQPVQGPTTPAAPTILLRQVLRQWEKQHKSIIAYDSDLVGDKRVALPSEAGTLEEKLARTLGELGLSFKRLRTNNYVIMPAGTSSAASAAEDFTVAGRVVDAKGEGLPGVTVLVKGTTIGASTGPNGEFSLRVPANSTLIFSSVGFARQEVAVTGPTTTLKVSLADDAKDIGEVVVVGYGTQRREDVTGAISSVKAEDIRTQGSNTVQKSLQGRIAGVQIESSGGNPGSGVRVVIRGAGSLNNNNPLYIVDGVQVDDINNLQPTDIASFNVLKDASAAAIYGSRAANGVVLITTKGGKKGENRMDFNAYYGVQTIAKKIDVLNASQWATVSNAAHDNAGLPRLDIAKNPETLGAGTDWQKEIYRTAPMQNYTLGTSGGGENFTYNLSGGYLDQQGIVKKTDYNRWNLRVKSDFNKGRVRLGETVILTREYWRNMAGGWGGQGGNPVGSALKMIPVFQVYDPTAVGGYSGASGPVVNVANPVAQLNLEVPETKTTTAILNGFAEVSLFKGLKYRLNLGYTSTFGSYNDYIFPYQVGALFNNADADLAQNRSERSYFLQEHTVAYDRAFGKHTLQALVGYTYQDTKYNILSGSKSGMPTGIAVLDAGTTNIASGGYAYESVLLSYLGRLVYTFNDRYVLTGTFRRDGSSRFGPAYKYGNFPSIAAAWNVVNEPFFQPAQKVVSNLKVRASYGILGNQEIPDYRYVPLIQPNTNYVIGQGQQLWSGAIQTAFATPDIKWETSKTFDVGADLGFFQNKLNLTADYFVRRNSDILLQVPIPLSSGASGTSPYINAGQITNKGIETALTYNNQVGEFNYQITSTFTAIDNNVDFLGTGTQQISGGQPTHHGASATITQAGGPVGAFYLIKTDGIFNSQDEINAYTRDGKLIQPSAKPGDVRFVDANNDGTISQDDRQYCGSPTPKFTYGFGSNASWRNFDVSFFFQGTYGNKIYNGTREDLEGMNLEFNYSPATLNAWTPDNHTNFPRAVINDPNLNSQTSDRFLESGSYLRLRTLQLGYTLPKNLLSAVKINSCRFYLSFDNLLTFTKYTGFNPDLGRYNAGAAGGGILDRGVDFPHVAYPLARTSLLGVQVSF</sequence>
<protein>
    <submittedName>
        <fullName evidence="10">SusC/RagA family TonB-linked outer membrane protein</fullName>
    </submittedName>
</protein>
<comment type="subcellular location">
    <subcellularLocation>
        <location evidence="1 7">Cell outer membrane</location>
        <topology evidence="1 7">Multi-pass membrane protein</topology>
    </subcellularLocation>
</comment>
<dbReference type="RefSeq" id="WP_382317476.1">
    <property type="nucleotide sequence ID" value="NZ_JBHUFD010000018.1"/>
</dbReference>
<dbReference type="NCBIfam" id="TIGR04056">
    <property type="entry name" value="OMP_RagA_SusC"/>
    <property type="match status" value="1"/>
</dbReference>
<name>A0ABW4R0F5_9BACT</name>
<keyword evidence="11" id="KW-1185">Reference proteome</keyword>
<keyword evidence="4 7" id="KW-0812">Transmembrane</keyword>